<feature type="transmembrane region" description="Helical" evidence="1">
    <location>
        <begin position="29"/>
        <end position="49"/>
    </location>
</feature>
<dbReference type="AlphaFoldDB" id="A0A7C4WCY5"/>
<keyword evidence="1" id="KW-1133">Transmembrane helix</keyword>
<sequence length="104" mass="12212">MRNEILLSILMVASAVILTWKWLSLYDKVDSVIILSAFVLTLSLSLLIISVEYRMQKMKEEFESVKRAIALNSADLEERIEGKLRAYIEPIEKHLERIDRKLYR</sequence>
<keyword evidence="1" id="KW-0812">Transmembrane</keyword>
<dbReference type="EMBL" id="DTPI01000033">
    <property type="protein sequence ID" value="HGE66988.1"/>
    <property type="molecule type" value="Genomic_DNA"/>
</dbReference>
<evidence type="ECO:0000313" key="3">
    <source>
        <dbReference type="EMBL" id="HGU58760.1"/>
    </source>
</evidence>
<keyword evidence="1" id="KW-0472">Membrane</keyword>
<feature type="transmembrane region" description="Helical" evidence="1">
    <location>
        <begin position="5"/>
        <end position="23"/>
    </location>
</feature>
<evidence type="ECO:0000313" key="2">
    <source>
        <dbReference type="EMBL" id="HGE66988.1"/>
    </source>
</evidence>
<reference evidence="3" key="1">
    <citation type="journal article" date="2020" name="mSystems">
        <title>Genome- and Community-Level Interaction Insights into Carbon Utilization and Element Cycling Functions of Hydrothermarchaeota in Hydrothermal Sediment.</title>
        <authorList>
            <person name="Zhou Z."/>
            <person name="Liu Y."/>
            <person name="Xu W."/>
            <person name="Pan J."/>
            <person name="Luo Z.H."/>
            <person name="Li M."/>
        </authorList>
    </citation>
    <scope>NUCLEOTIDE SEQUENCE [LARGE SCALE GENOMIC DNA]</scope>
    <source>
        <strain evidence="3">SpSt-62</strain>
        <strain evidence="2">SpSt-97</strain>
    </source>
</reference>
<name>A0A7C4WCY5_9EURY</name>
<protein>
    <submittedName>
        <fullName evidence="3">Uncharacterized protein</fullName>
    </submittedName>
</protein>
<gene>
    <name evidence="3" type="ORF">ENT89_00805</name>
    <name evidence="2" type="ORF">ENX77_07755</name>
</gene>
<dbReference type="EMBL" id="DTAK01000006">
    <property type="protein sequence ID" value="HGU58760.1"/>
    <property type="molecule type" value="Genomic_DNA"/>
</dbReference>
<comment type="caution">
    <text evidence="3">The sequence shown here is derived from an EMBL/GenBank/DDBJ whole genome shotgun (WGS) entry which is preliminary data.</text>
</comment>
<proteinExistence type="predicted"/>
<evidence type="ECO:0000256" key="1">
    <source>
        <dbReference type="SAM" id="Phobius"/>
    </source>
</evidence>
<organism evidence="3">
    <name type="scientific">Geoglobus ahangari</name>
    <dbReference type="NCBI Taxonomy" id="113653"/>
    <lineage>
        <taxon>Archaea</taxon>
        <taxon>Methanobacteriati</taxon>
        <taxon>Methanobacteriota</taxon>
        <taxon>Archaeoglobi</taxon>
        <taxon>Archaeoglobales</taxon>
        <taxon>Archaeoglobaceae</taxon>
        <taxon>Geoglobus</taxon>
    </lineage>
</organism>
<accession>A0A7C4WCY5</accession>